<evidence type="ECO:0000256" key="1">
    <source>
        <dbReference type="ARBA" id="ARBA00004976"/>
    </source>
</evidence>
<dbReference type="PANTHER" id="PTHR47837">
    <property type="entry name" value="GTP PYROPHOSPHOKINASE YJBM"/>
    <property type="match status" value="1"/>
</dbReference>
<dbReference type="SMART" id="SM00954">
    <property type="entry name" value="RelA_SpoT"/>
    <property type="match status" value="1"/>
</dbReference>
<dbReference type="GO" id="GO:0015970">
    <property type="term" value="P:guanosine tetraphosphate biosynthetic process"/>
    <property type="evidence" value="ECO:0007669"/>
    <property type="project" value="UniProtKB-UniPathway"/>
</dbReference>
<dbReference type="EMBL" id="CP060632">
    <property type="protein sequence ID" value="QNL98519.1"/>
    <property type="molecule type" value="Genomic_DNA"/>
</dbReference>
<dbReference type="Gene3D" id="3.30.460.10">
    <property type="entry name" value="Beta Polymerase, domain 2"/>
    <property type="match status" value="1"/>
</dbReference>
<protein>
    <recommendedName>
        <fullName evidence="2">RelA/SpoT domain-containing protein</fullName>
    </recommendedName>
</protein>
<dbReference type="InterPro" id="IPR052366">
    <property type="entry name" value="GTP_Pyrophosphokinase"/>
</dbReference>
<reference evidence="3 4" key="1">
    <citation type="submission" date="2020-08" db="EMBL/GenBank/DDBJ databases">
        <authorList>
            <person name="Liu C."/>
            <person name="Sun Q."/>
        </authorList>
    </citation>
    <scope>NUCLEOTIDE SEQUENCE [LARGE SCALE GENOMIC DNA]</scope>
    <source>
        <strain evidence="3 4">NSJ-4</strain>
    </source>
</reference>
<dbReference type="KEGG" id="wcp:H9Q76_07015"/>
<dbReference type="SUPFAM" id="SSF81301">
    <property type="entry name" value="Nucleotidyltransferase"/>
    <property type="match status" value="1"/>
</dbReference>
<name>A0A7G9FIY8_9FIRM</name>
<sequence>MEQEKQLQLHITKNDRKIITDFANSLSDKEYQLRCMWAIQILESKLTMINLELQENLQREVVVRLTHRIKSAESIFLKLRRKGYTINLDNAKKKLNDIVGVRVTCIFRDDIYALVDCLKIQHDIKILKIKDYIKTPKSSGYQGVHMILSVPIYLSKKTEWMKVELQLRTVAMDSWSVLDYQLLYKKDLVDTGEIVQELKRYSDVIADMDTNMMRLRDKIKEI</sequence>
<dbReference type="RefSeq" id="WP_021985444.1">
    <property type="nucleotide sequence ID" value="NZ_CP060632.1"/>
</dbReference>
<evidence type="ECO:0000313" key="3">
    <source>
        <dbReference type="EMBL" id="QNL98519.1"/>
    </source>
</evidence>
<dbReference type="Proteomes" id="UP000515819">
    <property type="component" value="Chromosome"/>
</dbReference>
<dbReference type="AlphaFoldDB" id="A0A7G9FIY8"/>
<organism evidence="3 4">
    <name type="scientific">Wujia chipingensis</name>
    <dbReference type="NCBI Taxonomy" id="2763670"/>
    <lineage>
        <taxon>Bacteria</taxon>
        <taxon>Bacillati</taxon>
        <taxon>Bacillota</taxon>
        <taxon>Clostridia</taxon>
        <taxon>Lachnospirales</taxon>
        <taxon>Lachnospiraceae</taxon>
        <taxon>Wujia</taxon>
    </lineage>
</organism>
<accession>A0A7G9FIY8</accession>
<keyword evidence="4" id="KW-1185">Reference proteome</keyword>
<dbReference type="Pfam" id="PF04607">
    <property type="entry name" value="RelA_SpoT"/>
    <property type="match status" value="1"/>
</dbReference>
<feature type="domain" description="RelA/SpoT" evidence="2">
    <location>
        <begin position="67"/>
        <end position="190"/>
    </location>
</feature>
<evidence type="ECO:0000313" key="4">
    <source>
        <dbReference type="Proteomes" id="UP000515819"/>
    </source>
</evidence>
<dbReference type="UniPathway" id="UPA00908">
    <property type="reaction ID" value="UER00884"/>
</dbReference>
<dbReference type="InterPro" id="IPR007685">
    <property type="entry name" value="RelA_SpoT"/>
</dbReference>
<evidence type="ECO:0000259" key="2">
    <source>
        <dbReference type="SMART" id="SM00954"/>
    </source>
</evidence>
<dbReference type="PANTHER" id="PTHR47837:SF2">
    <property type="entry name" value="GTP PYROPHOSPHOKINASE YWAC"/>
    <property type="match status" value="1"/>
</dbReference>
<dbReference type="Gene3D" id="1.10.287.860">
    <property type="entry name" value="Nucleotidyltransferase"/>
    <property type="match status" value="1"/>
</dbReference>
<proteinExistence type="predicted"/>
<gene>
    <name evidence="3" type="ORF">H9Q76_07015</name>
</gene>
<dbReference type="CDD" id="cd05399">
    <property type="entry name" value="NT_Rel-Spo_like"/>
    <property type="match status" value="1"/>
</dbReference>
<comment type="pathway">
    <text evidence="1">Purine metabolism; ppGpp biosynthesis; ppGpp from GTP: step 1/2.</text>
</comment>
<dbReference type="InterPro" id="IPR043519">
    <property type="entry name" value="NT_sf"/>
</dbReference>